<reference evidence="2" key="1">
    <citation type="submission" date="2020-05" db="EMBL/GenBank/DDBJ databases">
        <authorList>
            <person name="Zeng H."/>
            <person name="Chan Y.K."/>
            <person name="Watt R.M."/>
        </authorList>
    </citation>
    <scope>NUCLEOTIDE SEQUENCE</scope>
    <source>
        <strain evidence="2">ATCC 700773</strain>
    </source>
</reference>
<dbReference type="RefSeq" id="WP_210117652.1">
    <property type="nucleotide sequence ID" value="NZ_CP054257.1"/>
</dbReference>
<dbReference type="InterPro" id="IPR057561">
    <property type="entry name" value="NADase_transloc"/>
</dbReference>
<evidence type="ECO:0000259" key="1">
    <source>
        <dbReference type="Pfam" id="PF25302"/>
    </source>
</evidence>
<feature type="domain" description="NAD glycohydrolase translocation F5/8 type C" evidence="1">
    <location>
        <begin position="64"/>
        <end position="177"/>
    </location>
</feature>
<dbReference type="Proteomes" id="UP000671995">
    <property type="component" value="Chromosome"/>
</dbReference>
<accession>A0A975EXM1</accession>
<reference evidence="2" key="2">
    <citation type="journal article" date="2021" name="Microbiol. Resour. Announc.">
        <title>Complete Genome Sequences of Three Human Oral Treponema parvum Isolates.</title>
        <authorList>
            <person name="Zeng H."/>
            <person name="Watt R.M."/>
        </authorList>
    </citation>
    <scope>NUCLEOTIDE SEQUENCE</scope>
    <source>
        <strain evidence="2">ATCC 700773</strain>
    </source>
</reference>
<organism evidence="2 3">
    <name type="scientific">Treponema parvum</name>
    <dbReference type="NCBI Taxonomy" id="138851"/>
    <lineage>
        <taxon>Bacteria</taxon>
        <taxon>Pseudomonadati</taxon>
        <taxon>Spirochaetota</taxon>
        <taxon>Spirochaetia</taxon>
        <taxon>Spirochaetales</taxon>
        <taxon>Treponemataceae</taxon>
        <taxon>Treponema</taxon>
    </lineage>
</organism>
<gene>
    <name evidence="2" type="ORF">HRI96_00795</name>
</gene>
<dbReference type="EMBL" id="CP054257">
    <property type="protein sequence ID" value="QTQ10856.1"/>
    <property type="molecule type" value="Genomic_DNA"/>
</dbReference>
<dbReference type="AlphaFoldDB" id="A0A975EXM1"/>
<name>A0A975EXM1_9SPIR</name>
<sequence length="186" mass="21833">MPYTQEELRNLKDNAWDFTIEAISVSSFLTEKTSKGIWKYDGQDIERFPLVYTPDYKYHFIPMPWVEGVKGPGIGEWIEVVINGIEPWGTCYLQILNGYVDVRKPHLFKQNNRIKEATLFCKPSRSDEKPFEMKIKFEDFVYVKNIVFDKSCRKIKIRIDSVYEGSKYDDTVITSIYTPGTVWSPF</sequence>
<protein>
    <recommendedName>
        <fullName evidence="1">NAD glycohydrolase translocation F5/8 type C domain-containing protein</fullName>
    </recommendedName>
</protein>
<evidence type="ECO:0000313" key="2">
    <source>
        <dbReference type="EMBL" id="QTQ10856.1"/>
    </source>
</evidence>
<evidence type="ECO:0000313" key="3">
    <source>
        <dbReference type="Proteomes" id="UP000671995"/>
    </source>
</evidence>
<dbReference type="Pfam" id="PF25302">
    <property type="entry name" value="NADase_transloc"/>
    <property type="match status" value="1"/>
</dbReference>
<proteinExistence type="predicted"/>
<dbReference type="NCBIfam" id="NF047619">
    <property type="entry name" value="NADase_discoid"/>
    <property type="match status" value="1"/>
</dbReference>